<dbReference type="EMBL" id="CP104013">
    <property type="protein sequence ID" value="UYP48673.1"/>
    <property type="molecule type" value="Genomic_DNA"/>
</dbReference>
<name>A0ABY6HYQ7_9ARCH</name>
<gene>
    <name evidence="1" type="ORF">NEF87_004958</name>
</gene>
<dbReference type="Proteomes" id="UP001208689">
    <property type="component" value="Chromosome"/>
</dbReference>
<protein>
    <recommendedName>
        <fullName evidence="3">PhoU domain-containing protein</fullName>
    </recommendedName>
</protein>
<keyword evidence="2" id="KW-1185">Reference proteome</keyword>
<evidence type="ECO:0000313" key="1">
    <source>
        <dbReference type="EMBL" id="UYP48673.1"/>
    </source>
</evidence>
<evidence type="ECO:0000313" key="2">
    <source>
        <dbReference type="Proteomes" id="UP001208689"/>
    </source>
</evidence>
<proteinExistence type="predicted"/>
<evidence type="ECO:0008006" key="3">
    <source>
        <dbReference type="Google" id="ProtNLM"/>
    </source>
</evidence>
<reference evidence="1" key="1">
    <citation type="submission" date="2022-09" db="EMBL/GenBank/DDBJ databases">
        <title>Actin cytoskeleton and complex cell architecture in an #Asgard archaeon.</title>
        <authorList>
            <person name="Ponce Toledo R.I."/>
            <person name="Schleper C."/>
            <person name="Rodrigues Oliveira T."/>
            <person name="Wollweber F."/>
            <person name="Xu J."/>
            <person name="Rittmann S."/>
            <person name="Klingl A."/>
            <person name="Pilhofer M."/>
        </authorList>
    </citation>
    <scope>NUCLEOTIDE SEQUENCE</scope>
    <source>
        <strain evidence="1">B-35</strain>
    </source>
</reference>
<organism evidence="1 2">
    <name type="scientific">Candidatus Lokiarchaeum ossiferum</name>
    <dbReference type="NCBI Taxonomy" id="2951803"/>
    <lineage>
        <taxon>Archaea</taxon>
        <taxon>Promethearchaeati</taxon>
        <taxon>Promethearchaeota</taxon>
        <taxon>Promethearchaeia</taxon>
        <taxon>Promethearchaeales</taxon>
        <taxon>Promethearchaeaceae</taxon>
        <taxon>Candidatus Lokiarchaeum</taxon>
    </lineage>
</organism>
<sequence>MVFFIMTSQDIESEKKRKLLYTYWHKLKYFKTIESSKYSQVQKSEVQSFIIKYIRDGLEDEFGKKFQLSRRHAFTAKELHTAYLKKQNSQQYSLSNFHFHIKSLVEDGYLKEIVKILEGRHYIAYYGRTAIVITEQLDNILTDSIMQDIFNPMKQMAKDLNPEIDSETIDKLVDESVLLLEEYYFKLFSWIKDKYPLLYKSKIDIHEFVIIAGHFAFFCKDFAKNLEKVGTLIGLDKIMEYERYKDEKEI</sequence>
<accession>A0ABY6HYQ7</accession>